<dbReference type="InterPro" id="IPR036192">
    <property type="entry name" value="Cell_div_ZapA-like_sf"/>
</dbReference>
<sequence>MSEVTLHINGRDYRVRAADGEEEKLVRAGQLVDERCTRAKSALGTLTDSSLFFYVALMLADDLVEDDKAIDPAATESVVRLADRLESLAEKLEKQA</sequence>
<accession>A0A9X2J391</accession>
<dbReference type="GO" id="GO:0051301">
    <property type="term" value="P:cell division"/>
    <property type="evidence" value="ECO:0007669"/>
    <property type="project" value="UniProtKB-KW"/>
</dbReference>
<dbReference type="InterPro" id="IPR007838">
    <property type="entry name" value="Cell_div_ZapA-like"/>
</dbReference>
<dbReference type="Pfam" id="PF05164">
    <property type="entry name" value="ZapA"/>
    <property type="match status" value="1"/>
</dbReference>
<proteinExistence type="predicted"/>
<organism evidence="1 2">
    <name type="scientific">Sphingomicrobium sediminis</name>
    <dbReference type="NCBI Taxonomy" id="2950949"/>
    <lineage>
        <taxon>Bacteria</taxon>
        <taxon>Pseudomonadati</taxon>
        <taxon>Pseudomonadota</taxon>
        <taxon>Alphaproteobacteria</taxon>
        <taxon>Sphingomonadales</taxon>
        <taxon>Sphingomonadaceae</taxon>
        <taxon>Sphingomicrobium</taxon>
    </lineage>
</organism>
<keyword evidence="1" id="KW-0132">Cell division</keyword>
<protein>
    <submittedName>
        <fullName evidence="1">Cell division protein ZapA</fullName>
    </submittedName>
</protein>
<name>A0A9X2J391_9SPHN</name>
<evidence type="ECO:0000313" key="1">
    <source>
        <dbReference type="EMBL" id="MCM8557051.1"/>
    </source>
</evidence>
<dbReference type="AlphaFoldDB" id="A0A9X2J391"/>
<dbReference type="Proteomes" id="UP001155128">
    <property type="component" value="Unassembled WGS sequence"/>
</dbReference>
<keyword evidence="1" id="KW-0131">Cell cycle</keyword>
<gene>
    <name evidence="1" type="ORF">NDO55_04360</name>
</gene>
<dbReference type="Gene3D" id="3.30.160.880">
    <property type="entry name" value="Cell division protein ZapA protomer, N-terminal domain"/>
    <property type="match status" value="1"/>
</dbReference>
<dbReference type="RefSeq" id="WP_252112777.1">
    <property type="nucleotide sequence ID" value="NZ_JAMSHT010000001.1"/>
</dbReference>
<reference evidence="1" key="1">
    <citation type="submission" date="2022-06" db="EMBL/GenBank/DDBJ databases">
        <title>Sphingomicrobium sedimins sp. nov., a marine bacterium isolated from tidal flat.</title>
        <authorList>
            <person name="Kim C.-H."/>
            <person name="Yoo Y."/>
            <person name="Kim J.-J."/>
        </authorList>
    </citation>
    <scope>NUCLEOTIDE SEQUENCE</scope>
    <source>
        <strain evidence="1">GRR-S6-50</strain>
    </source>
</reference>
<dbReference type="SUPFAM" id="SSF102829">
    <property type="entry name" value="Cell division protein ZapA-like"/>
    <property type="match status" value="1"/>
</dbReference>
<dbReference type="InterPro" id="IPR042233">
    <property type="entry name" value="Cell_div_ZapA_N"/>
</dbReference>
<evidence type="ECO:0000313" key="2">
    <source>
        <dbReference type="Proteomes" id="UP001155128"/>
    </source>
</evidence>
<dbReference type="EMBL" id="JAMSHT010000001">
    <property type="protein sequence ID" value="MCM8557051.1"/>
    <property type="molecule type" value="Genomic_DNA"/>
</dbReference>
<comment type="caution">
    <text evidence="1">The sequence shown here is derived from an EMBL/GenBank/DDBJ whole genome shotgun (WGS) entry which is preliminary data.</text>
</comment>
<keyword evidence="2" id="KW-1185">Reference proteome</keyword>